<sequence>MLFYDNDYGKNDGAFVECKFCGKPRYQQHKIGASSKNQVPVKSMFYFPIIPRLQRMYASKETTAEMTWHHHNRSSNGVLRHPCDGEAWKHFDRVHPDFAIEPRNVRLGLCSDGFNPYVQASNIPYSCWPVIVTSYNLPQDMCMSKPYMFLTCLIPGPCNPKVGIDVYLEPLIDDLKKLWSGILTYDISRRQNFIMRAMLMWTINDFPAYGMLFLRNEHAFRRNRNAFKKGEVDMEDAPPYLTGTEVWNRVNGYPKVTQNGAPPRIDGYGEWHNWTKKSIFWDLPYWKDNLLRHNLDLMHIEKNFFDNIFNTVMNVSGKSKDNEKAQMDLGLYCRRKDLELKTHSNGKMFKPKANYTLSVDQSKQVYHWLKDLRMPDGYSSNLSRCVDVNRGKVIRMKSDDCHVFMGYAKRSVKNKARVEGSICASYLHKETTHFCSHHFKNFMLTQQRNRNEVDIEIERTTLSVFDQAGRHSGRESTHWLSDEELRSAHVHVLINCNEVQPYLE</sequence>
<dbReference type="PANTHER" id="PTHR10775">
    <property type="entry name" value="OS08G0208400 PROTEIN"/>
    <property type="match status" value="1"/>
</dbReference>
<dbReference type="InterPro" id="IPR004242">
    <property type="entry name" value="Transposase_21"/>
</dbReference>
<keyword evidence="1" id="KW-1185">Reference proteome</keyword>
<reference evidence="2" key="1">
    <citation type="submission" date="2025-08" db="UniProtKB">
        <authorList>
            <consortium name="RefSeq"/>
        </authorList>
    </citation>
    <scope>IDENTIFICATION</scope>
    <source>
        <tissue evidence="2">Leaf</tissue>
    </source>
</reference>
<dbReference type="GeneID" id="106755535"/>
<name>A0A1S3THE2_VIGRR</name>
<evidence type="ECO:0000313" key="2">
    <source>
        <dbReference type="RefSeq" id="XP_014493193.1"/>
    </source>
</evidence>
<dbReference type="Proteomes" id="UP000087766">
    <property type="component" value="Unplaced"/>
</dbReference>
<dbReference type="OrthoDB" id="1100107at2759"/>
<organism evidence="1 2">
    <name type="scientific">Vigna radiata var. radiata</name>
    <name type="common">Mung bean</name>
    <name type="synonym">Phaseolus aureus</name>
    <dbReference type="NCBI Taxonomy" id="3916"/>
    <lineage>
        <taxon>Eukaryota</taxon>
        <taxon>Viridiplantae</taxon>
        <taxon>Streptophyta</taxon>
        <taxon>Embryophyta</taxon>
        <taxon>Tracheophyta</taxon>
        <taxon>Spermatophyta</taxon>
        <taxon>Magnoliopsida</taxon>
        <taxon>eudicotyledons</taxon>
        <taxon>Gunneridae</taxon>
        <taxon>Pentapetalae</taxon>
        <taxon>rosids</taxon>
        <taxon>fabids</taxon>
        <taxon>Fabales</taxon>
        <taxon>Fabaceae</taxon>
        <taxon>Papilionoideae</taxon>
        <taxon>50 kb inversion clade</taxon>
        <taxon>NPAAA clade</taxon>
        <taxon>indigoferoid/millettioid clade</taxon>
        <taxon>Phaseoleae</taxon>
        <taxon>Vigna</taxon>
    </lineage>
</organism>
<dbReference type="KEGG" id="vra:106755535"/>
<dbReference type="STRING" id="3916.A0A1S3THE2"/>
<accession>A0A1S3THE2</accession>
<proteinExistence type="predicted"/>
<dbReference type="PANTHER" id="PTHR10775:SF193">
    <property type="entry name" value="DUF4216 DOMAIN-CONTAINING PROTEIN"/>
    <property type="match status" value="1"/>
</dbReference>
<dbReference type="Pfam" id="PF02992">
    <property type="entry name" value="Transposase_21"/>
    <property type="match status" value="1"/>
</dbReference>
<dbReference type="AlphaFoldDB" id="A0A1S3THE2"/>
<gene>
    <name evidence="2" type="primary">LOC106755535</name>
</gene>
<dbReference type="RefSeq" id="XP_014493193.1">
    <property type="nucleotide sequence ID" value="XM_014637707.1"/>
</dbReference>
<evidence type="ECO:0000313" key="1">
    <source>
        <dbReference type="Proteomes" id="UP000087766"/>
    </source>
</evidence>
<protein>
    <submittedName>
        <fullName evidence="2">Uncharacterized protein LOC106755535</fullName>
    </submittedName>
</protein>